<feature type="transmembrane region" description="Helical" evidence="1">
    <location>
        <begin position="21"/>
        <end position="47"/>
    </location>
</feature>
<name>A0A918LEM6_9PSEU</name>
<dbReference type="Proteomes" id="UP000660680">
    <property type="component" value="Unassembled WGS sequence"/>
</dbReference>
<protein>
    <submittedName>
        <fullName evidence="2">Uncharacterized protein</fullName>
    </submittedName>
</protein>
<keyword evidence="1" id="KW-1133">Transmembrane helix</keyword>
<proteinExistence type="predicted"/>
<dbReference type="RefSeq" id="WP_189211281.1">
    <property type="nucleotide sequence ID" value="NZ_BMRB01000002.1"/>
</dbReference>
<feature type="transmembrane region" description="Helical" evidence="1">
    <location>
        <begin position="190"/>
        <end position="211"/>
    </location>
</feature>
<accession>A0A918LEM6</accession>
<keyword evidence="3" id="KW-1185">Reference proteome</keyword>
<organism evidence="2 3">
    <name type="scientific">Actinokineospora fastidiosa</name>
    <dbReference type="NCBI Taxonomy" id="1816"/>
    <lineage>
        <taxon>Bacteria</taxon>
        <taxon>Bacillati</taxon>
        <taxon>Actinomycetota</taxon>
        <taxon>Actinomycetes</taxon>
        <taxon>Pseudonocardiales</taxon>
        <taxon>Pseudonocardiaceae</taxon>
        <taxon>Actinokineospora</taxon>
    </lineage>
</organism>
<sequence length="289" mass="30531">MGNFRVEYRGREITGYWAKRLGCLGIFVLSLFVVLLYAAVGAVFAAFSLPEGTAKLSARDGWASLRWLADASAAVNGALPAYALLLTCVIWATGVFLLAVLALAARHREPAFAVIALLTAPLAAAGLHAVAWVGAAVHWVVRTIGPWFLAASAWFRGWEWWVWALLVALAVLSWIAFFSDGSEFVSVLGMVGWAIAGTALSIGLGVLLVGLVFEIPFLLFLMALSVLCLLGQLVVDQLTGTMKAGRGHRGVLLGALGVGTSWSILMVVGNVGGSHASTPRSRVTGSRTP</sequence>
<evidence type="ECO:0000313" key="2">
    <source>
        <dbReference type="EMBL" id="GGS35968.1"/>
    </source>
</evidence>
<feature type="transmembrane region" description="Helical" evidence="1">
    <location>
        <begin position="250"/>
        <end position="272"/>
    </location>
</feature>
<reference evidence="2" key="2">
    <citation type="submission" date="2020-09" db="EMBL/GenBank/DDBJ databases">
        <authorList>
            <person name="Sun Q."/>
            <person name="Ohkuma M."/>
        </authorList>
    </citation>
    <scope>NUCLEOTIDE SEQUENCE</scope>
    <source>
        <strain evidence="2">JCM 3276</strain>
    </source>
</reference>
<reference evidence="2" key="1">
    <citation type="journal article" date="2014" name="Int. J. Syst. Evol. Microbiol.">
        <title>Complete genome sequence of Corynebacterium casei LMG S-19264T (=DSM 44701T), isolated from a smear-ripened cheese.</title>
        <authorList>
            <consortium name="US DOE Joint Genome Institute (JGI-PGF)"/>
            <person name="Walter F."/>
            <person name="Albersmeier A."/>
            <person name="Kalinowski J."/>
            <person name="Ruckert C."/>
        </authorList>
    </citation>
    <scope>NUCLEOTIDE SEQUENCE</scope>
    <source>
        <strain evidence="2">JCM 3276</strain>
    </source>
</reference>
<evidence type="ECO:0000256" key="1">
    <source>
        <dbReference type="SAM" id="Phobius"/>
    </source>
</evidence>
<feature type="transmembrane region" description="Helical" evidence="1">
    <location>
        <begin position="111"/>
        <end position="140"/>
    </location>
</feature>
<comment type="caution">
    <text evidence="2">The sequence shown here is derived from an EMBL/GenBank/DDBJ whole genome shotgun (WGS) entry which is preliminary data.</text>
</comment>
<dbReference type="AlphaFoldDB" id="A0A918LEM6"/>
<keyword evidence="1" id="KW-0472">Membrane</keyword>
<evidence type="ECO:0000313" key="3">
    <source>
        <dbReference type="Proteomes" id="UP000660680"/>
    </source>
</evidence>
<feature type="transmembrane region" description="Helical" evidence="1">
    <location>
        <begin position="217"/>
        <end position="238"/>
    </location>
</feature>
<feature type="transmembrane region" description="Helical" evidence="1">
    <location>
        <begin position="81"/>
        <end position="104"/>
    </location>
</feature>
<dbReference type="EMBL" id="BMRB01000002">
    <property type="protein sequence ID" value="GGS35968.1"/>
    <property type="molecule type" value="Genomic_DNA"/>
</dbReference>
<gene>
    <name evidence="2" type="ORF">GCM10010171_33240</name>
</gene>
<feature type="transmembrane region" description="Helical" evidence="1">
    <location>
        <begin position="160"/>
        <end position="178"/>
    </location>
</feature>
<keyword evidence="1" id="KW-0812">Transmembrane</keyword>